<evidence type="ECO:0000313" key="2">
    <source>
        <dbReference type="Proteomes" id="UP001392437"/>
    </source>
</evidence>
<dbReference type="Proteomes" id="UP001392437">
    <property type="component" value="Unassembled WGS sequence"/>
</dbReference>
<accession>A0AAW0QU82</accession>
<gene>
    <name evidence="1" type="ORF">PG999_009955</name>
</gene>
<keyword evidence="2" id="KW-1185">Reference proteome</keyword>
<organism evidence="1 2">
    <name type="scientific">Apiospora kogelbergensis</name>
    <dbReference type="NCBI Taxonomy" id="1337665"/>
    <lineage>
        <taxon>Eukaryota</taxon>
        <taxon>Fungi</taxon>
        <taxon>Dikarya</taxon>
        <taxon>Ascomycota</taxon>
        <taxon>Pezizomycotina</taxon>
        <taxon>Sordariomycetes</taxon>
        <taxon>Xylariomycetidae</taxon>
        <taxon>Amphisphaeriales</taxon>
        <taxon>Apiosporaceae</taxon>
        <taxon>Apiospora</taxon>
    </lineage>
</organism>
<dbReference type="EMBL" id="JAQQWP010000008">
    <property type="protein sequence ID" value="KAK8106596.1"/>
    <property type="molecule type" value="Genomic_DNA"/>
</dbReference>
<sequence length="113" mass="12959">MDGWVALLKSLATRRRIPRRIIYGGKIKQLFTILEYSLEMRHAAKHQSRSPKDDKNVLQPIRAGIQVAKFFKDASAMEYLDQLYCETEELIHCRKLAPASTYVDAAEKKYASG</sequence>
<dbReference type="AlphaFoldDB" id="A0AAW0QU82"/>
<proteinExistence type="predicted"/>
<evidence type="ECO:0000313" key="1">
    <source>
        <dbReference type="EMBL" id="KAK8106596.1"/>
    </source>
</evidence>
<name>A0AAW0QU82_9PEZI</name>
<comment type="caution">
    <text evidence="1">The sequence shown here is derived from an EMBL/GenBank/DDBJ whole genome shotgun (WGS) entry which is preliminary data.</text>
</comment>
<reference evidence="1 2" key="1">
    <citation type="submission" date="2023-01" db="EMBL/GenBank/DDBJ databases">
        <title>Analysis of 21 Apiospora genomes using comparative genomics revels a genus with tremendous synthesis potential of carbohydrate active enzymes and secondary metabolites.</title>
        <authorList>
            <person name="Sorensen T."/>
        </authorList>
    </citation>
    <scope>NUCLEOTIDE SEQUENCE [LARGE SCALE GENOMIC DNA]</scope>
    <source>
        <strain evidence="1 2">CBS 117206</strain>
    </source>
</reference>
<protein>
    <submittedName>
        <fullName evidence="1">Uncharacterized protein</fullName>
    </submittedName>
</protein>